<accession>A0A6P8AZU8</accession>
<sequence>MLTPVKWYQIGQIKIWTKQKKTDFVKDGTKFDTVSITAKNTALFSVPLSVDQMIRNATITALLIGTTSNAIPI</sequence>
<proteinExistence type="predicted"/>
<dbReference type="AlphaFoldDB" id="A0A6P8AZU8"/>
<keyword evidence="1" id="KW-1185">Reference proteome</keyword>
<reference evidence="2" key="3">
    <citation type="submission" date="2025-08" db="UniProtKB">
        <authorList>
            <consortium name="RefSeq"/>
        </authorList>
    </citation>
    <scope>IDENTIFICATION</scope>
    <source>
        <strain evidence="2">NI907</strain>
    </source>
</reference>
<dbReference type="Proteomes" id="UP000515153">
    <property type="component" value="Chromosome VII"/>
</dbReference>
<evidence type="ECO:0000313" key="2">
    <source>
        <dbReference type="RefSeq" id="XP_030980417.1"/>
    </source>
</evidence>
<gene>
    <name evidence="2" type="ORF">PgNI_10869</name>
</gene>
<organism evidence="1 2">
    <name type="scientific">Pyricularia grisea</name>
    <name type="common">Crabgrass-specific blast fungus</name>
    <name type="synonym">Magnaporthe grisea</name>
    <dbReference type="NCBI Taxonomy" id="148305"/>
    <lineage>
        <taxon>Eukaryota</taxon>
        <taxon>Fungi</taxon>
        <taxon>Dikarya</taxon>
        <taxon>Ascomycota</taxon>
        <taxon>Pezizomycotina</taxon>
        <taxon>Sordariomycetes</taxon>
        <taxon>Sordariomycetidae</taxon>
        <taxon>Magnaporthales</taxon>
        <taxon>Pyriculariaceae</taxon>
        <taxon>Pyricularia</taxon>
    </lineage>
</organism>
<name>A0A6P8AZU8_PYRGI</name>
<reference evidence="2" key="2">
    <citation type="submission" date="2019-10" db="EMBL/GenBank/DDBJ databases">
        <authorList>
            <consortium name="NCBI Genome Project"/>
        </authorList>
    </citation>
    <scope>NUCLEOTIDE SEQUENCE</scope>
    <source>
        <strain evidence="2">NI907</strain>
    </source>
</reference>
<protein>
    <submittedName>
        <fullName evidence="2">Uncharacterized protein</fullName>
    </submittedName>
</protein>
<dbReference type="KEGG" id="pgri:PgNI_10869"/>
<evidence type="ECO:0000313" key="1">
    <source>
        <dbReference type="Proteomes" id="UP000515153"/>
    </source>
</evidence>
<dbReference type="GeneID" id="41965748"/>
<reference evidence="1 2" key="1">
    <citation type="journal article" date="2019" name="Mol. Biol. Evol.">
        <title>Blast fungal genomes show frequent chromosomal changes, gene gains and losses, and effector gene turnover.</title>
        <authorList>
            <person name="Gomez Luciano L.B."/>
            <person name="Jason Tsai I."/>
            <person name="Chuma I."/>
            <person name="Tosa Y."/>
            <person name="Chen Y.H."/>
            <person name="Li J.Y."/>
            <person name="Li M.Y."/>
            <person name="Jade Lu M.Y."/>
            <person name="Nakayashiki H."/>
            <person name="Li W.H."/>
        </authorList>
    </citation>
    <scope>NUCLEOTIDE SEQUENCE [LARGE SCALE GENOMIC DNA]</scope>
    <source>
        <strain evidence="1 2">NI907</strain>
    </source>
</reference>
<dbReference type="RefSeq" id="XP_030980417.1">
    <property type="nucleotide sequence ID" value="XM_031130843.1"/>
</dbReference>